<dbReference type="Proteomes" id="UP001220658">
    <property type="component" value="Unassembled WGS sequence"/>
</dbReference>
<feature type="compositionally biased region" description="Basic and acidic residues" evidence="1">
    <location>
        <begin position="452"/>
        <end position="468"/>
    </location>
</feature>
<dbReference type="EMBL" id="JAQNCK010000004">
    <property type="protein sequence ID" value="MDC0827557.1"/>
    <property type="molecule type" value="Genomic_DNA"/>
</dbReference>
<dbReference type="AlphaFoldDB" id="A0AAW6FRM1"/>
<sequence>MAYDKNIPDVLQLLRLDLGNVDYTVPMDTTIARYTIDGDYFPRYCIADASDDADTMDIQGAIEETMHAILDYGGNADDLRTAMGLVPEAEIDPDIIESDEHTSIDLGYCLDGQLTGFEVLDIGECDIKDALNGHQIENVMTALNNLPVNLRLPAAKVLSQDVEQDFTEWQAYQICKAFEAGIEEDTIYRLIANPDLNHGQMRELRRIAEQMGLTSPDVSPYTKDMFKTLASGGYDVEKLRQTHGLMKAAKEKEISFDRDWLKLDSDQMNAVRYGLISDVPMDVLADYTDGSYSADHMTALNIALIEGMEKPGIERLTNPDLSIEQVWAFYQAITGGRFTEEQLDILCDPTRPVAVMEAMRTGLTFGVDAQTVLRLADGSFAPEQMESLYLAAGDKDITPEMLDVIADASLKPEQMDALKISFQQGGSIADVEAEKKSMPRSVKYAGQAGKADAIRSTKLHETAKESREASAQLGSESHGDKAVEREELE</sequence>
<comment type="caution">
    <text evidence="2">The sequence shown here is derived from an EMBL/GenBank/DDBJ whole genome shotgun (WGS) entry which is preliminary data.</text>
</comment>
<dbReference type="RefSeq" id="WP_195190796.1">
    <property type="nucleotide sequence ID" value="NZ_JADMUL010000003.1"/>
</dbReference>
<proteinExistence type="predicted"/>
<evidence type="ECO:0000313" key="3">
    <source>
        <dbReference type="Proteomes" id="UP001220658"/>
    </source>
</evidence>
<organism evidence="2 3">
    <name type="scientific">Faecalitalea cylindroides</name>
    <dbReference type="NCBI Taxonomy" id="39483"/>
    <lineage>
        <taxon>Bacteria</taxon>
        <taxon>Bacillati</taxon>
        <taxon>Bacillota</taxon>
        <taxon>Erysipelotrichia</taxon>
        <taxon>Erysipelotrichales</taxon>
        <taxon>Erysipelotrichaceae</taxon>
        <taxon>Faecalitalea</taxon>
    </lineage>
</organism>
<evidence type="ECO:0000256" key="1">
    <source>
        <dbReference type="SAM" id="MobiDB-lite"/>
    </source>
</evidence>
<evidence type="ECO:0000313" key="2">
    <source>
        <dbReference type="EMBL" id="MDC0827557.1"/>
    </source>
</evidence>
<gene>
    <name evidence="2" type="ORF">POG00_02405</name>
</gene>
<reference evidence="2" key="1">
    <citation type="submission" date="2023-01" db="EMBL/GenBank/DDBJ databases">
        <title>Human gut microbiome strain richness.</title>
        <authorList>
            <person name="Chen-Liaw A."/>
        </authorList>
    </citation>
    <scope>NUCLEOTIDE SEQUENCE</scope>
    <source>
        <strain evidence="2">D55st1_G4_D55t1_190419</strain>
    </source>
</reference>
<feature type="region of interest" description="Disordered" evidence="1">
    <location>
        <begin position="439"/>
        <end position="489"/>
    </location>
</feature>
<protein>
    <submittedName>
        <fullName evidence="2">Uncharacterized protein</fullName>
    </submittedName>
</protein>
<name>A0AAW6FRM1_9FIRM</name>
<feature type="compositionally biased region" description="Basic and acidic residues" evidence="1">
    <location>
        <begin position="477"/>
        <end position="489"/>
    </location>
</feature>
<accession>A0AAW6FRM1</accession>